<reference evidence="1" key="1">
    <citation type="journal article" date="2016" name="Proc. Natl. Acad. Sci. U.S.A.">
        <title>Lipid metabolic changes in an early divergent fungus govern the establishment of a mutualistic symbiosis with endobacteria.</title>
        <authorList>
            <person name="Lastovetsky O.A."/>
            <person name="Gaspar M.L."/>
            <person name="Mondo S.J."/>
            <person name="LaButti K.M."/>
            <person name="Sandor L."/>
            <person name="Grigoriev I.V."/>
            <person name="Henry S.A."/>
            <person name="Pawlowska T.E."/>
        </authorList>
    </citation>
    <scope>NUCLEOTIDE SEQUENCE [LARGE SCALE GENOMIC DNA]</scope>
    <source>
        <strain evidence="1">ATCC 52814</strain>
    </source>
</reference>
<dbReference type="AlphaFoldDB" id="A0A1X0QVJ3"/>
<accession>A0A1X0QVJ3</accession>
<dbReference type="OrthoDB" id="5598377at2759"/>
<dbReference type="EMBL" id="KV921992">
    <property type="protein sequence ID" value="ORE03775.1"/>
    <property type="molecule type" value="Genomic_DNA"/>
</dbReference>
<evidence type="ECO:0000313" key="1">
    <source>
        <dbReference type="EMBL" id="ORE03775.1"/>
    </source>
</evidence>
<dbReference type="VEuPathDB" id="FungiDB:BCV72DRAFT_314661"/>
<proteinExistence type="predicted"/>
<name>A0A1X0QVJ3_RHIZD</name>
<sequence>ASLQYELVEIKALKAEKTWREHGETEAGYLKKSASVRSAQRSMLQLWDPSRDEFSSSRDDLLRISSDFYQHLFSAEPVSNASIDNMLAHIPTDCKLSQAAQDSLSCSIDLDDILEQSKRAPKQSSPGSDGLSYGFLRLIFNHPDYSQIVNQVYNDALTCSIFPVSWLQTSVCLLPKKGDLRYLSNWRPITLINCDAKIFTRLLNNRRFIADNGLLA</sequence>
<gene>
    <name evidence="1" type="ORF">BCV72DRAFT_314661</name>
</gene>
<organism evidence="1">
    <name type="scientific">Rhizopus microsporus var. microsporus</name>
    <dbReference type="NCBI Taxonomy" id="86635"/>
    <lineage>
        <taxon>Eukaryota</taxon>
        <taxon>Fungi</taxon>
        <taxon>Fungi incertae sedis</taxon>
        <taxon>Mucoromycota</taxon>
        <taxon>Mucoromycotina</taxon>
        <taxon>Mucoromycetes</taxon>
        <taxon>Mucorales</taxon>
        <taxon>Mucorineae</taxon>
        <taxon>Rhizopodaceae</taxon>
        <taxon>Rhizopus</taxon>
    </lineage>
</organism>
<protein>
    <submittedName>
        <fullName evidence="1">Uncharacterized protein</fullName>
    </submittedName>
</protein>
<dbReference type="Proteomes" id="UP000242414">
    <property type="component" value="Unassembled WGS sequence"/>
</dbReference>
<feature type="non-terminal residue" evidence="1">
    <location>
        <position position="1"/>
    </location>
</feature>
<dbReference type="PANTHER" id="PTHR19446">
    <property type="entry name" value="REVERSE TRANSCRIPTASES"/>
    <property type="match status" value="1"/>
</dbReference>